<dbReference type="STRING" id="46177.SAMN05660976_01338"/>
<accession>A0A1H7KQU9</accession>
<feature type="domain" description="FAD-binding PCMH-type" evidence="6">
    <location>
        <begin position="31"/>
        <end position="199"/>
    </location>
</feature>
<dbReference type="Proteomes" id="UP000198953">
    <property type="component" value="Unassembled WGS sequence"/>
</dbReference>
<name>A0A1H7KQU9_9ACTN</name>
<reference evidence="7 8" key="1">
    <citation type="submission" date="2016-10" db="EMBL/GenBank/DDBJ databases">
        <authorList>
            <person name="de Groot N.N."/>
        </authorList>
    </citation>
    <scope>NUCLEOTIDE SEQUENCE [LARGE SCALE GENOMIC DNA]</scope>
    <source>
        <strain evidence="7 8">DSM 43357</strain>
    </source>
</reference>
<dbReference type="InterPro" id="IPR016166">
    <property type="entry name" value="FAD-bd_PCMH"/>
</dbReference>
<dbReference type="PANTHER" id="PTHR42973">
    <property type="entry name" value="BINDING OXIDOREDUCTASE, PUTATIVE (AFU_ORTHOLOGUE AFUA_1G17690)-RELATED"/>
    <property type="match status" value="1"/>
</dbReference>
<dbReference type="RefSeq" id="WP_256256805.1">
    <property type="nucleotide sequence ID" value="NZ_FOBF01000003.1"/>
</dbReference>
<keyword evidence="5" id="KW-0560">Oxidoreductase</keyword>
<dbReference type="InterPro" id="IPR036318">
    <property type="entry name" value="FAD-bd_PCMH-like_sf"/>
</dbReference>
<dbReference type="Pfam" id="PF01565">
    <property type="entry name" value="FAD_binding_4"/>
    <property type="match status" value="1"/>
</dbReference>
<dbReference type="Gene3D" id="3.30.43.10">
    <property type="entry name" value="Uridine Diphospho-n-acetylenolpyruvylglucosamine Reductase, domain 2"/>
    <property type="match status" value="1"/>
</dbReference>
<evidence type="ECO:0000256" key="5">
    <source>
        <dbReference type="ARBA" id="ARBA00023002"/>
    </source>
</evidence>
<dbReference type="Gene3D" id="3.40.462.20">
    <property type="match status" value="1"/>
</dbReference>
<keyword evidence="4" id="KW-0274">FAD</keyword>
<dbReference type="Gene3D" id="3.30.465.10">
    <property type="match status" value="1"/>
</dbReference>
<proteinExistence type="inferred from homology"/>
<dbReference type="EMBL" id="FOBF01000003">
    <property type="protein sequence ID" value="SEK89191.1"/>
    <property type="molecule type" value="Genomic_DNA"/>
</dbReference>
<dbReference type="InterPro" id="IPR016167">
    <property type="entry name" value="FAD-bd_PCMH_sub1"/>
</dbReference>
<evidence type="ECO:0000259" key="6">
    <source>
        <dbReference type="PROSITE" id="PS51387"/>
    </source>
</evidence>
<keyword evidence="3" id="KW-0285">Flavoprotein</keyword>
<dbReference type="InterPro" id="IPR050416">
    <property type="entry name" value="FAD-linked_Oxidoreductase"/>
</dbReference>
<protein>
    <submittedName>
        <fullName evidence="7">FAD/FMN-containing dehydrogenase</fullName>
    </submittedName>
</protein>
<dbReference type="PANTHER" id="PTHR42973:SF39">
    <property type="entry name" value="FAD-BINDING PCMH-TYPE DOMAIN-CONTAINING PROTEIN"/>
    <property type="match status" value="1"/>
</dbReference>
<evidence type="ECO:0000256" key="1">
    <source>
        <dbReference type="ARBA" id="ARBA00001974"/>
    </source>
</evidence>
<dbReference type="InterPro" id="IPR006094">
    <property type="entry name" value="Oxid_FAD_bind_N"/>
</dbReference>
<dbReference type="PROSITE" id="PS51387">
    <property type="entry name" value="FAD_PCMH"/>
    <property type="match status" value="1"/>
</dbReference>
<dbReference type="InterPro" id="IPR016169">
    <property type="entry name" value="FAD-bd_PCMH_sub2"/>
</dbReference>
<evidence type="ECO:0000313" key="8">
    <source>
        <dbReference type="Proteomes" id="UP000198953"/>
    </source>
</evidence>
<dbReference type="GO" id="GO:0016491">
    <property type="term" value="F:oxidoreductase activity"/>
    <property type="evidence" value="ECO:0007669"/>
    <property type="project" value="UniProtKB-KW"/>
</dbReference>
<comment type="similarity">
    <text evidence="2">Belongs to the oxygen-dependent FAD-linked oxidoreductase family.</text>
</comment>
<sequence>MSIDEALPRGRMLVPGDEGFEQAARPWNLAVEQRVRAVVQAEDAEDVAAVVSHARRNGLRVAVQAGGHGAADGLDGEILLRTSRMRGVDVRPDTRVARVEAGASWGEVLAAAGKHGLTGLAGSSPVVSATGFTLGGGLSWFGRAYGPAGSAVRALEVVDAEGVRRRVTAESDPELFWALRGGGGDFAAVTAMEIDLFPAPSLYGGRMLWPIARAEEVMAAFRRITASAPEELTVWFALMQFPPFPQLPEPLRGLAAVAVDVTFLGQEGVARDLLAPLESLGGTVLDTRGPLPVAELGRVCAEPTEPGAGMLRAELLTDLDGDAARTLLDAAGRDAVAPLAMVQIRHLGGALAGRDAAHTGDPAGDVTAGGGGGARLGAGGVVEEPYLVSMLAPLPAPELAPAIRERHARISGAMAPYVSGRKPFTYLGYGERAAAAFPGDVLERLREVKRRRDPHGVFRSNFPVLD</sequence>
<keyword evidence="8" id="KW-1185">Reference proteome</keyword>
<gene>
    <name evidence="7" type="ORF">SAMN05660976_01338</name>
</gene>
<evidence type="ECO:0000256" key="2">
    <source>
        <dbReference type="ARBA" id="ARBA00005466"/>
    </source>
</evidence>
<evidence type="ECO:0000256" key="4">
    <source>
        <dbReference type="ARBA" id="ARBA00022827"/>
    </source>
</evidence>
<dbReference type="AlphaFoldDB" id="A0A1H7KQU9"/>
<dbReference type="GO" id="GO:0071949">
    <property type="term" value="F:FAD binding"/>
    <property type="evidence" value="ECO:0007669"/>
    <property type="project" value="InterPro"/>
</dbReference>
<organism evidence="7 8">
    <name type="scientific">Nonomuraea pusilla</name>
    <dbReference type="NCBI Taxonomy" id="46177"/>
    <lineage>
        <taxon>Bacteria</taxon>
        <taxon>Bacillati</taxon>
        <taxon>Actinomycetota</taxon>
        <taxon>Actinomycetes</taxon>
        <taxon>Streptosporangiales</taxon>
        <taxon>Streptosporangiaceae</taxon>
        <taxon>Nonomuraea</taxon>
    </lineage>
</organism>
<evidence type="ECO:0000313" key="7">
    <source>
        <dbReference type="EMBL" id="SEK89191.1"/>
    </source>
</evidence>
<comment type="cofactor">
    <cofactor evidence="1">
        <name>FAD</name>
        <dbReference type="ChEBI" id="CHEBI:57692"/>
    </cofactor>
</comment>
<dbReference type="SUPFAM" id="SSF56176">
    <property type="entry name" value="FAD-binding/transporter-associated domain-like"/>
    <property type="match status" value="1"/>
</dbReference>
<evidence type="ECO:0000256" key="3">
    <source>
        <dbReference type="ARBA" id="ARBA00022630"/>
    </source>
</evidence>